<keyword evidence="3" id="KW-0694">RNA-binding</keyword>
<accession>A0A077WSB0</accession>
<feature type="compositionally biased region" description="Acidic residues" evidence="6">
    <location>
        <begin position="543"/>
        <end position="563"/>
    </location>
</feature>
<evidence type="ECO:0000256" key="6">
    <source>
        <dbReference type="SAM" id="MobiDB-lite"/>
    </source>
</evidence>
<keyword evidence="2 5" id="KW-0396">Initiation factor</keyword>
<dbReference type="OrthoDB" id="16538at2759"/>
<feature type="region of interest" description="Disordered" evidence="6">
    <location>
        <begin position="116"/>
        <end position="161"/>
    </location>
</feature>
<dbReference type="GO" id="GO:0016282">
    <property type="term" value="C:eukaryotic 43S preinitiation complex"/>
    <property type="evidence" value="ECO:0007669"/>
    <property type="project" value="UniProtKB-UniRule"/>
</dbReference>
<dbReference type="GO" id="GO:0098808">
    <property type="term" value="F:mRNA cap binding"/>
    <property type="evidence" value="ECO:0007669"/>
    <property type="project" value="UniProtKB-UniRule"/>
</dbReference>
<dbReference type="AlphaFoldDB" id="A0A077WSB0"/>
<dbReference type="EMBL" id="LK023335">
    <property type="protein sequence ID" value="CDS10119.1"/>
    <property type="molecule type" value="Genomic_DNA"/>
</dbReference>
<dbReference type="GO" id="GO:0001732">
    <property type="term" value="P:formation of cytoplasmic translation initiation complex"/>
    <property type="evidence" value="ECO:0007669"/>
    <property type="project" value="UniProtKB-UniRule"/>
</dbReference>
<keyword evidence="4 5" id="KW-0648">Protein biosynthesis</keyword>
<proteinExistence type="inferred from homology"/>
<evidence type="ECO:0000256" key="2">
    <source>
        <dbReference type="ARBA" id="ARBA00022540"/>
    </source>
</evidence>
<dbReference type="GO" id="GO:0005829">
    <property type="term" value="C:cytosol"/>
    <property type="evidence" value="ECO:0007669"/>
    <property type="project" value="EnsemblFungi"/>
</dbReference>
<dbReference type="Pfam" id="PF05091">
    <property type="entry name" value="eIF-3_zeta"/>
    <property type="match status" value="1"/>
</dbReference>
<feature type="compositionally biased region" description="Polar residues" evidence="6">
    <location>
        <begin position="54"/>
        <end position="68"/>
    </location>
</feature>
<dbReference type="InterPro" id="IPR007783">
    <property type="entry name" value="eIF3d"/>
</dbReference>
<comment type="subunit">
    <text evidence="5">Component of the eukaryotic translation initiation factor 3 (eIF-3) complex.</text>
</comment>
<comment type="function">
    <text evidence="5">mRNA cap-binding component of the eukaryotic translation initiation factor 3 (eIF-3) complex, which is involved in protein synthesis of a specialized repertoire of mRNAs and, together with other initiation factors, stimulates binding of mRNA and methionyl-tRNAi to the 40S ribosome. The eIF-3 complex specifically targets and initiates translation of a subset of mRNAs involved in cell proliferation. In the eIF-3 complex, eif3d specifically recognizes and binds the 7-methylguanosine cap of a subset of mRNAs.</text>
</comment>
<keyword evidence="1 5" id="KW-0963">Cytoplasm</keyword>
<dbReference type="GO" id="GO:0033290">
    <property type="term" value="C:eukaryotic 48S preinitiation complex"/>
    <property type="evidence" value="ECO:0007669"/>
    <property type="project" value="UniProtKB-UniRule"/>
</dbReference>
<dbReference type="GO" id="GO:0071540">
    <property type="term" value="C:eukaryotic translation initiation factor 3 complex, eIF3e"/>
    <property type="evidence" value="ECO:0007669"/>
    <property type="project" value="EnsemblFungi"/>
</dbReference>
<dbReference type="GO" id="GO:0002191">
    <property type="term" value="P:cap-dependent translational initiation"/>
    <property type="evidence" value="ECO:0007669"/>
    <property type="project" value="UniProtKB-UniRule"/>
</dbReference>
<feature type="region of interest" description="Disordered" evidence="6">
    <location>
        <begin position="51"/>
        <end position="71"/>
    </location>
</feature>
<feature type="region of interest" description="Disordered" evidence="6">
    <location>
        <begin position="540"/>
        <end position="570"/>
    </location>
</feature>
<sequence>MAGTKPSFELPKIYENAGGWGPTTQVIPLQFRDIPYAPYSKGDKLGRIADWTNPDAQKQDNSQVTGRTGRTGFNRFNREQQQAYGASFASAFAYTHTEDESSFSVVDNRSAAAKKMALKSVGGGQRNRPQSKQTPTATNAGYRTTNQRGGANNRQQQGRKKYGYNAYDKRVRTASIAIGPDWKVLDEIEFSRLSKLNFTAPEAIDVATFGSVKYYNKAYDRVNTKNEKALQHIERIKYDTTASDDPIIQQFLQDNTASVFATDTVLALLMCATRTIHPWDIVVKKIGDKVILDKRPNGIFDYVPVNENAADPPVETDKDNLNSWAALCHEATYINQNFARQVLDPNSSLDFDKPNPFATEDTKDKLASCGYRYRKFSLSGADAEEDEEKTYLMVRTEVDAAIKLGNNNSFIMVRALNEYDPHSQGSLPWKKSLDSQRGAVVAAEMKNNAAKLARWAVQALLAGADQLKLGYVARVDPKNNRRHTILGTQAYKPRDFAAQMNLSLPNGWGIVKAVSDMCLQLPEGKYILMKDPNRSILRVYEVPSEEDLDHAGEEQPEDDEADAANDKSEN</sequence>
<gene>
    <name evidence="7" type="ORF">LRAMOSA02796</name>
</gene>
<evidence type="ECO:0000313" key="7">
    <source>
        <dbReference type="EMBL" id="CDS10119.1"/>
    </source>
</evidence>
<protein>
    <recommendedName>
        <fullName evidence="5">Eukaryotic translation initiation factor 3 subunit D</fullName>
        <shortName evidence="5">eIF3d</shortName>
    </recommendedName>
</protein>
<evidence type="ECO:0000256" key="1">
    <source>
        <dbReference type="ARBA" id="ARBA00022490"/>
    </source>
</evidence>
<dbReference type="GO" id="GO:0003743">
    <property type="term" value="F:translation initiation factor activity"/>
    <property type="evidence" value="ECO:0007669"/>
    <property type="project" value="UniProtKB-UniRule"/>
</dbReference>
<evidence type="ECO:0000256" key="3">
    <source>
        <dbReference type="ARBA" id="ARBA00022884"/>
    </source>
</evidence>
<dbReference type="PIRSF" id="PIRSF016281">
    <property type="entry name" value="EIF-3_zeta"/>
    <property type="match status" value="1"/>
</dbReference>
<comment type="similarity">
    <text evidence="5">Belongs to the eIF-3 subunit D family.</text>
</comment>
<comment type="domain">
    <text evidence="5">The RNA gate region regulates mRNA cap recognition to prevent promiscuous mRNA-binding before assembly of eif3d into the full eukaryotic translation initiation factor 3 (eIF-3) complex.</text>
</comment>
<evidence type="ECO:0000256" key="4">
    <source>
        <dbReference type="ARBA" id="ARBA00022917"/>
    </source>
</evidence>
<feature type="region of interest" description="RNA gate" evidence="5">
    <location>
        <begin position="299"/>
        <end position="313"/>
    </location>
</feature>
<dbReference type="PANTHER" id="PTHR12399">
    <property type="entry name" value="EUKARYOTIC TRANSLATION INITIATION FACTOR 3 SUBUNIT 7"/>
    <property type="match status" value="1"/>
</dbReference>
<name>A0A077WSB0_9FUNG</name>
<evidence type="ECO:0000256" key="5">
    <source>
        <dbReference type="HAMAP-Rule" id="MF_03003"/>
    </source>
</evidence>
<organism evidence="7">
    <name type="scientific">Lichtheimia ramosa</name>
    <dbReference type="NCBI Taxonomy" id="688394"/>
    <lineage>
        <taxon>Eukaryota</taxon>
        <taxon>Fungi</taxon>
        <taxon>Fungi incertae sedis</taxon>
        <taxon>Mucoromycota</taxon>
        <taxon>Mucoromycotina</taxon>
        <taxon>Mucoromycetes</taxon>
        <taxon>Mucorales</taxon>
        <taxon>Lichtheimiaceae</taxon>
        <taxon>Lichtheimia</taxon>
    </lineage>
</organism>
<dbReference type="HAMAP" id="MF_03003">
    <property type="entry name" value="eIF3d"/>
    <property type="match status" value="1"/>
</dbReference>
<comment type="subcellular location">
    <subcellularLocation>
        <location evidence="5">Cytoplasm</location>
    </subcellularLocation>
</comment>
<feature type="compositionally biased region" description="Low complexity" evidence="6">
    <location>
        <begin position="146"/>
        <end position="156"/>
    </location>
</feature>
<feature type="compositionally biased region" description="Polar residues" evidence="6">
    <location>
        <begin position="127"/>
        <end position="145"/>
    </location>
</feature>
<reference evidence="7" key="1">
    <citation type="journal article" date="2014" name="Genome Announc.">
        <title>De novo whole-genome sequence and genome annotation of Lichtheimia ramosa.</title>
        <authorList>
            <person name="Linde J."/>
            <person name="Schwartze V."/>
            <person name="Binder U."/>
            <person name="Lass-Florl C."/>
            <person name="Voigt K."/>
            <person name="Horn F."/>
        </authorList>
    </citation>
    <scope>NUCLEOTIDE SEQUENCE</scope>
    <source>
        <strain evidence="7">JMRC FSU:6197</strain>
    </source>
</reference>
<dbReference type="PANTHER" id="PTHR12399:SF0">
    <property type="entry name" value="EUKARYOTIC TRANSLATION INITIATION FACTOR 3 SUBUNIT D"/>
    <property type="match status" value="1"/>
</dbReference>
<dbReference type="GO" id="GO:0071541">
    <property type="term" value="C:eukaryotic translation initiation factor 3 complex, eIF3m"/>
    <property type="evidence" value="ECO:0007669"/>
    <property type="project" value="EnsemblFungi"/>
</dbReference>